<evidence type="ECO:0000313" key="9">
    <source>
        <dbReference type="Proteomes" id="UP000800035"/>
    </source>
</evidence>
<dbReference type="InterPro" id="IPR036259">
    <property type="entry name" value="MFS_trans_sf"/>
</dbReference>
<organism evidence="8 9">
    <name type="scientific">Byssothecium circinans</name>
    <dbReference type="NCBI Taxonomy" id="147558"/>
    <lineage>
        <taxon>Eukaryota</taxon>
        <taxon>Fungi</taxon>
        <taxon>Dikarya</taxon>
        <taxon>Ascomycota</taxon>
        <taxon>Pezizomycotina</taxon>
        <taxon>Dothideomycetes</taxon>
        <taxon>Pleosporomycetidae</taxon>
        <taxon>Pleosporales</taxon>
        <taxon>Massarineae</taxon>
        <taxon>Massarinaceae</taxon>
        <taxon>Byssothecium</taxon>
    </lineage>
</organism>
<evidence type="ECO:0000313" key="8">
    <source>
        <dbReference type="EMBL" id="KAF1956986.1"/>
    </source>
</evidence>
<dbReference type="InterPro" id="IPR020846">
    <property type="entry name" value="MFS_dom"/>
</dbReference>
<feature type="transmembrane region" description="Helical" evidence="6">
    <location>
        <begin position="466"/>
        <end position="487"/>
    </location>
</feature>
<dbReference type="OrthoDB" id="5215911at2759"/>
<gene>
    <name evidence="8" type="ORF">CC80DRAFT_547699</name>
</gene>
<name>A0A6A5U1V1_9PLEO</name>
<dbReference type="Gene3D" id="1.20.1250.20">
    <property type="entry name" value="MFS general substrate transporter like domains"/>
    <property type="match status" value="1"/>
</dbReference>
<feature type="transmembrane region" description="Helical" evidence="6">
    <location>
        <begin position="353"/>
        <end position="376"/>
    </location>
</feature>
<evidence type="ECO:0000256" key="5">
    <source>
        <dbReference type="SAM" id="MobiDB-lite"/>
    </source>
</evidence>
<feature type="transmembrane region" description="Helical" evidence="6">
    <location>
        <begin position="193"/>
        <end position="210"/>
    </location>
</feature>
<feature type="transmembrane region" description="Helical" evidence="6">
    <location>
        <begin position="103"/>
        <end position="122"/>
    </location>
</feature>
<feature type="transmembrane region" description="Helical" evidence="6">
    <location>
        <begin position="531"/>
        <end position="554"/>
    </location>
</feature>
<keyword evidence="3 6" id="KW-1133">Transmembrane helix</keyword>
<feature type="transmembrane region" description="Helical" evidence="6">
    <location>
        <begin position="222"/>
        <end position="241"/>
    </location>
</feature>
<keyword evidence="2 6" id="KW-0812">Transmembrane</keyword>
<feature type="transmembrane region" description="Helical" evidence="6">
    <location>
        <begin position="439"/>
        <end position="460"/>
    </location>
</feature>
<evidence type="ECO:0000256" key="2">
    <source>
        <dbReference type="ARBA" id="ARBA00022692"/>
    </source>
</evidence>
<dbReference type="Pfam" id="PF07690">
    <property type="entry name" value="MFS_1"/>
    <property type="match status" value="1"/>
</dbReference>
<dbReference type="GO" id="GO:0022857">
    <property type="term" value="F:transmembrane transporter activity"/>
    <property type="evidence" value="ECO:0007669"/>
    <property type="project" value="InterPro"/>
</dbReference>
<accession>A0A6A5U1V1</accession>
<comment type="subcellular location">
    <subcellularLocation>
        <location evidence="1">Membrane</location>
        <topology evidence="1">Multi-pass membrane protein</topology>
    </subcellularLocation>
</comment>
<feature type="transmembrane region" description="Helical" evidence="6">
    <location>
        <begin position="499"/>
        <end position="519"/>
    </location>
</feature>
<evidence type="ECO:0000256" key="1">
    <source>
        <dbReference type="ARBA" id="ARBA00004141"/>
    </source>
</evidence>
<evidence type="ECO:0000256" key="6">
    <source>
        <dbReference type="SAM" id="Phobius"/>
    </source>
</evidence>
<keyword evidence="4 6" id="KW-0472">Membrane</keyword>
<dbReference type="SUPFAM" id="SSF103473">
    <property type="entry name" value="MFS general substrate transporter"/>
    <property type="match status" value="1"/>
</dbReference>
<evidence type="ECO:0000256" key="3">
    <source>
        <dbReference type="ARBA" id="ARBA00022989"/>
    </source>
</evidence>
<dbReference type="PROSITE" id="PS50850">
    <property type="entry name" value="MFS"/>
    <property type="match status" value="1"/>
</dbReference>
<dbReference type="PANTHER" id="PTHR23502:SF149">
    <property type="entry name" value="TRANSPORTER, PUTATIVE-RELATED"/>
    <property type="match status" value="1"/>
</dbReference>
<dbReference type="PANTHER" id="PTHR23502">
    <property type="entry name" value="MAJOR FACILITATOR SUPERFAMILY"/>
    <property type="match status" value="1"/>
</dbReference>
<proteinExistence type="predicted"/>
<feature type="region of interest" description="Disordered" evidence="5">
    <location>
        <begin position="250"/>
        <end position="273"/>
    </location>
</feature>
<evidence type="ECO:0000259" key="7">
    <source>
        <dbReference type="PROSITE" id="PS50850"/>
    </source>
</evidence>
<dbReference type="AlphaFoldDB" id="A0A6A5U1V1"/>
<evidence type="ECO:0000256" key="4">
    <source>
        <dbReference type="ARBA" id="ARBA00023136"/>
    </source>
</evidence>
<dbReference type="GO" id="GO:0005886">
    <property type="term" value="C:plasma membrane"/>
    <property type="evidence" value="ECO:0007669"/>
    <property type="project" value="TreeGrafter"/>
</dbReference>
<keyword evidence="9" id="KW-1185">Reference proteome</keyword>
<reference evidence="8" key="1">
    <citation type="journal article" date="2020" name="Stud. Mycol.">
        <title>101 Dothideomycetes genomes: a test case for predicting lifestyles and emergence of pathogens.</title>
        <authorList>
            <person name="Haridas S."/>
            <person name="Albert R."/>
            <person name="Binder M."/>
            <person name="Bloem J."/>
            <person name="Labutti K."/>
            <person name="Salamov A."/>
            <person name="Andreopoulos B."/>
            <person name="Baker S."/>
            <person name="Barry K."/>
            <person name="Bills G."/>
            <person name="Bluhm B."/>
            <person name="Cannon C."/>
            <person name="Castanera R."/>
            <person name="Culley D."/>
            <person name="Daum C."/>
            <person name="Ezra D."/>
            <person name="Gonzalez J."/>
            <person name="Henrissat B."/>
            <person name="Kuo A."/>
            <person name="Liang C."/>
            <person name="Lipzen A."/>
            <person name="Lutzoni F."/>
            <person name="Magnuson J."/>
            <person name="Mondo S."/>
            <person name="Nolan M."/>
            <person name="Ohm R."/>
            <person name="Pangilinan J."/>
            <person name="Park H.-J."/>
            <person name="Ramirez L."/>
            <person name="Alfaro M."/>
            <person name="Sun H."/>
            <person name="Tritt A."/>
            <person name="Yoshinaga Y."/>
            <person name="Zwiers L.-H."/>
            <person name="Turgeon B."/>
            <person name="Goodwin S."/>
            <person name="Spatafora J."/>
            <person name="Crous P."/>
            <person name="Grigoriev I."/>
        </authorList>
    </citation>
    <scope>NUCLEOTIDE SEQUENCE</scope>
    <source>
        <strain evidence="8">CBS 675.92</strain>
    </source>
</reference>
<dbReference type="Proteomes" id="UP000800035">
    <property type="component" value="Unassembled WGS sequence"/>
</dbReference>
<feature type="domain" description="Major facilitator superfamily (MFS) profile" evidence="7">
    <location>
        <begin position="67"/>
        <end position="571"/>
    </location>
</feature>
<protein>
    <submittedName>
        <fullName evidence="8">MFS transporter-like protein</fullName>
    </submittedName>
</protein>
<dbReference type="EMBL" id="ML976990">
    <property type="protein sequence ID" value="KAF1956986.1"/>
    <property type="molecule type" value="Genomic_DNA"/>
</dbReference>
<sequence length="571" mass="63317">MEMNYDAKEIKRIEEELHTEILPGTEVMTDVGATHFVKGAGRTVLVPQPTDDPHDPLNWSALWKGACITSASMVTFTQGFGPLALAPMFPALMESFDCSLADAVQFTGVCILVLGFSNFIWVPISTSFGRRPVFIISQIINFGTSIWRAKATSYGSFMGACVVNGIGAGPAETIMPSVVADIFFLHDRGKWNTLYWVVYMGSLMLGPIISGVMAENVGWRNFWWLNTAILGLSFVMVVVMFPETRFPRAHLEPAGNKEGSESPAVSDQEKEKDLPMTIESLPTDANNDPERIQQVPTASSALPNTEGLTLEETAARDPYLGKGKPGKWQWALFQKNAHPWKTIALDLWIPWKLFAFPIVEFASFVVSWSCSSFLTLNLTQSQAFASPPYNFKPQSIGFMNFAILVGALIGLATAGPLSDWVSARSTRRNNGIREPEMRLPAMIPYILIMYLGNIVVAVGWERHWPWEAIVIIGFSCAGIQVAALPAIASTYAVDSYKPVAGSLFVSITVNKNLWGYGFGKFITPWVEEAGFIPPIMTNASLIFLWCLFGGLFWWKGKTFRRWSRNSEVHFM</sequence>
<dbReference type="InterPro" id="IPR011701">
    <property type="entry name" value="MFS"/>
</dbReference>
<feature type="transmembrane region" description="Helical" evidence="6">
    <location>
        <begin position="396"/>
        <end position="418"/>
    </location>
</feature>